<dbReference type="InterPro" id="IPR036206">
    <property type="entry name" value="ThiamineP_synth_sf"/>
</dbReference>
<dbReference type="Proteomes" id="UP000316626">
    <property type="component" value="Unassembled WGS sequence"/>
</dbReference>
<evidence type="ECO:0000256" key="11">
    <source>
        <dbReference type="RuleBase" id="RU004253"/>
    </source>
</evidence>
<evidence type="ECO:0000313" key="14">
    <source>
        <dbReference type="Proteomes" id="UP000316626"/>
    </source>
</evidence>
<evidence type="ECO:0000256" key="7">
    <source>
        <dbReference type="ARBA" id="ARBA00047851"/>
    </source>
</evidence>
<reference evidence="13 14" key="1">
    <citation type="submission" date="2019-06" db="EMBL/GenBank/DDBJ databases">
        <title>Psychrobacillus vulpis sp. nov., a new species isolated from feces of a red fox that inhabits in The Tablas de Daimiel Natural Park, Albacete, Spain.</title>
        <authorList>
            <person name="Rodriguez M."/>
            <person name="Reina J.C."/>
            <person name="Bejar V."/>
            <person name="Llamas I."/>
        </authorList>
    </citation>
    <scope>NUCLEOTIDE SEQUENCE [LARGE SCALE GENOMIC DNA]</scope>
    <source>
        <strain evidence="13 14">Z8</strain>
    </source>
</reference>
<comment type="function">
    <text evidence="9">Condenses 4-methyl-5-(beta-hydroxyethyl)thiazole monophosphate (THZ-P) and 2-methyl-4-amino-5-hydroxymethyl pyrimidine pyrophosphate (HMP-PP) to form thiamine monophosphate (TMP).</text>
</comment>
<feature type="binding site" evidence="9">
    <location>
        <position position="93"/>
    </location>
    <ligand>
        <name>Mg(2+)</name>
        <dbReference type="ChEBI" id="CHEBI:18420"/>
    </ligand>
</feature>
<feature type="binding site" evidence="9">
    <location>
        <begin position="38"/>
        <end position="42"/>
    </location>
    <ligand>
        <name>4-amino-2-methyl-5-(diphosphooxymethyl)pyrimidine</name>
        <dbReference type="ChEBI" id="CHEBI:57841"/>
    </ligand>
</feature>
<evidence type="ECO:0000256" key="10">
    <source>
        <dbReference type="RuleBase" id="RU003826"/>
    </source>
</evidence>
<feature type="binding site" evidence="9">
    <location>
        <position position="169"/>
    </location>
    <ligand>
        <name>2-[(2R,5Z)-2-carboxy-4-methylthiazol-5(2H)-ylidene]ethyl phosphate</name>
        <dbReference type="ChEBI" id="CHEBI:62899"/>
    </ligand>
</feature>
<dbReference type="EMBL" id="VDGI01000003">
    <property type="protein sequence ID" value="TQR20849.1"/>
    <property type="molecule type" value="Genomic_DNA"/>
</dbReference>
<sequence length="210" mass="22573">MNRNILNLYFIMGSQNCGNADPLHVLESALKGGISCFQFREKGEGARQGEDYIKYARSCQNLCKKYGVPFIVNDDVRLAEELQADGVHVGQDDELAQHVRVRMPGKILGVSVHTSEEVVSAIQAGADYIGVGPIYETKSKADAKPAAGLSFLTKIVTEYPELPIVGIGGITIENAKRVIEAGADGVSIISAISQAEDVQGTVKQLLNIVK</sequence>
<comment type="pathway">
    <text evidence="1 9 11">Cofactor biosynthesis; thiamine diphosphate biosynthesis; thiamine phosphate from 4-amino-2-methyl-5-diphosphomethylpyrimidine and 4-methyl-5-(2-phosphoethyl)-thiazole: step 1/1.</text>
</comment>
<dbReference type="PANTHER" id="PTHR20857:SF15">
    <property type="entry name" value="THIAMINE-PHOSPHATE SYNTHASE"/>
    <property type="match status" value="1"/>
</dbReference>
<dbReference type="EC" id="2.5.1.3" evidence="9"/>
<feature type="binding site" evidence="9">
    <location>
        <position position="140"/>
    </location>
    <ligand>
        <name>4-amino-2-methyl-5-(diphosphooxymethyl)pyrimidine</name>
        <dbReference type="ChEBI" id="CHEBI:57841"/>
    </ligand>
</feature>
<dbReference type="InterPro" id="IPR022998">
    <property type="entry name" value="ThiamineP_synth_TenI"/>
</dbReference>
<evidence type="ECO:0000256" key="2">
    <source>
        <dbReference type="ARBA" id="ARBA00022679"/>
    </source>
</evidence>
<dbReference type="NCBIfam" id="TIGR00693">
    <property type="entry name" value="thiE"/>
    <property type="match status" value="1"/>
</dbReference>
<evidence type="ECO:0000256" key="1">
    <source>
        <dbReference type="ARBA" id="ARBA00005165"/>
    </source>
</evidence>
<dbReference type="CDD" id="cd00564">
    <property type="entry name" value="TMP_TenI"/>
    <property type="match status" value="1"/>
</dbReference>
<dbReference type="OrthoDB" id="9812206at2"/>
<keyword evidence="2 9" id="KW-0808">Transferase</keyword>
<dbReference type="FunFam" id="3.20.20.70:FF:000096">
    <property type="entry name" value="Thiamine-phosphate synthase"/>
    <property type="match status" value="1"/>
</dbReference>
<comment type="similarity">
    <text evidence="9 10">Belongs to the thiamine-phosphate synthase family.</text>
</comment>
<dbReference type="AlphaFoldDB" id="A0A544TTR6"/>
<feature type="binding site" evidence="9">
    <location>
        <position position="74"/>
    </location>
    <ligand>
        <name>Mg(2+)</name>
        <dbReference type="ChEBI" id="CHEBI:18420"/>
    </ligand>
</feature>
<keyword evidence="3 9" id="KW-0479">Metal-binding</keyword>
<dbReference type="RefSeq" id="WP_142641384.1">
    <property type="nucleotide sequence ID" value="NZ_VDGI01000003.1"/>
</dbReference>
<keyword evidence="4 9" id="KW-0460">Magnesium</keyword>
<dbReference type="Gene3D" id="3.20.20.70">
    <property type="entry name" value="Aldolase class I"/>
    <property type="match status" value="1"/>
</dbReference>
<feature type="binding site" evidence="9">
    <location>
        <begin position="137"/>
        <end position="139"/>
    </location>
    <ligand>
        <name>2-[(2R,5Z)-2-carboxy-4-methylthiazol-5(2H)-ylidene]ethyl phosphate</name>
        <dbReference type="ChEBI" id="CHEBI:62899"/>
    </ligand>
</feature>
<comment type="catalytic activity">
    <reaction evidence="7 9 10">
        <text>2-(2-carboxy-4-methylthiazol-5-yl)ethyl phosphate + 4-amino-2-methyl-5-(diphosphooxymethyl)pyrimidine + 2 H(+) = thiamine phosphate + CO2 + diphosphate</text>
        <dbReference type="Rhea" id="RHEA:47848"/>
        <dbReference type="ChEBI" id="CHEBI:15378"/>
        <dbReference type="ChEBI" id="CHEBI:16526"/>
        <dbReference type="ChEBI" id="CHEBI:33019"/>
        <dbReference type="ChEBI" id="CHEBI:37575"/>
        <dbReference type="ChEBI" id="CHEBI:57841"/>
        <dbReference type="ChEBI" id="CHEBI:62890"/>
        <dbReference type="EC" id="2.5.1.3"/>
    </reaction>
</comment>
<evidence type="ECO:0000256" key="4">
    <source>
        <dbReference type="ARBA" id="ARBA00022842"/>
    </source>
</evidence>
<comment type="catalytic activity">
    <reaction evidence="6 9 10">
        <text>4-methyl-5-(2-phosphooxyethyl)-thiazole + 4-amino-2-methyl-5-(diphosphooxymethyl)pyrimidine + H(+) = thiamine phosphate + diphosphate</text>
        <dbReference type="Rhea" id="RHEA:22328"/>
        <dbReference type="ChEBI" id="CHEBI:15378"/>
        <dbReference type="ChEBI" id="CHEBI:33019"/>
        <dbReference type="ChEBI" id="CHEBI:37575"/>
        <dbReference type="ChEBI" id="CHEBI:57841"/>
        <dbReference type="ChEBI" id="CHEBI:58296"/>
        <dbReference type="EC" id="2.5.1.3"/>
    </reaction>
</comment>
<dbReference type="Pfam" id="PF02581">
    <property type="entry name" value="TMP-TENI"/>
    <property type="match status" value="1"/>
</dbReference>
<comment type="catalytic activity">
    <reaction evidence="8 9 10">
        <text>2-[(2R,5Z)-2-carboxy-4-methylthiazol-5(2H)-ylidene]ethyl phosphate + 4-amino-2-methyl-5-(diphosphooxymethyl)pyrimidine + 2 H(+) = thiamine phosphate + CO2 + diphosphate</text>
        <dbReference type="Rhea" id="RHEA:47844"/>
        <dbReference type="ChEBI" id="CHEBI:15378"/>
        <dbReference type="ChEBI" id="CHEBI:16526"/>
        <dbReference type="ChEBI" id="CHEBI:33019"/>
        <dbReference type="ChEBI" id="CHEBI:37575"/>
        <dbReference type="ChEBI" id="CHEBI:57841"/>
        <dbReference type="ChEBI" id="CHEBI:62899"/>
        <dbReference type="EC" id="2.5.1.3"/>
    </reaction>
</comment>
<comment type="caution">
    <text evidence="13">The sequence shown here is derived from an EMBL/GenBank/DDBJ whole genome shotgun (WGS) entry which is preliminary data.</text>
</comment>
<dbReference type="GO" id="GO:0005737">
    <property type="term" value="C:cytoplasm"/>
    <property type="evidence" value="ECO:0007669"/>
    <property type="project" value="TreeGrafter"/>
</dbReference>
<feature type="binding site" evidence="9">
    <location>
        <position position="111"/>
    </location>
    <ligand>
        <name>4-amino-2-methyl-5-(diphosphooxymethyl)pyrimidine</name>
        <dbReference type="ChEBI" id="CHEBI:57841"/>
    </ligand>
</feature>
<evidence type="ECO:0000259" key="12">
    <source>
        <dbReference type="Pfam" id="PF02581"/>
    </source>
</evidence>
<dbReference type="UniPathway" id="UPA00060">
    <property type="reaction ID" value="UER00141"/>
</dbReference>
<proteinExistence type="inferred from homology"/>
<protein>
    <recommendedName>
        <fullName evidence="9">Thiamine-phosphate synthase</fullName>
        <shortName evidence="9">TP synthase</shortName>
        <shortName evidence="9">TPS</shortName>
        <ecNumber evidence="9">2.5.1.3</ecNumber>
    </recommendedName>
    <alternativeName>
        <fullName evidence="9">Thiamine-phosphate pyrophosphorylase</fullName>
        <shortName evidence="9">TMP pyrophosphorylase</shortName>
        <shortName evidence="9">TMP-PPase</shortName>
    </alternativeName>
</protein>
<dbReference type="GO" id="GO:0009228">
    <property type="term" value="P:thiamine biosynthetic process"/>
    <property type="evidence" value="ECO:0007669"/>
    <property type="project" value="UniProtKB-KW"/>
</dbReference>
<evidence type="ECO:0000256" key="8">
    <source>
        <dbReference type="ARBA" id="ARBA00047883"/>
    </source>
</evidence>
<accession>A0A544TTR6</accession>
<dbReference type="GO" id="GO:0009229">
    <property type="term" value="P:thiamine diphosphate biosynthetic process"/>
    <property type="evidence" value="ECO:0007669"/>
    <property type="project" value="UniProtKB-UniRule"/>
</dbReference>
<evidence type="ECO:0000256" key="6">
    <source>
        <dbReference type="ARBA" id="ARBA00047334"/>
    </source>
</evidence>
<comment type="cofactor">
    <cofactor evidence="9">
        <name>Mg(2+)</name>
        <dbReference type="ChEBI" id="CHEBI:18420"/>
    </cofactor>
    <text evidence="9">Binds 1 Mg(2+) ion per subunit.</text>
</comment>
<dbReference type="InterPro" id="IPR034291">
    <property type="entry name" value="TMP_synthase"/>
</dbReference>
<evidence type="ECO:0000313" key="13">
    <source>
        <dbReference type="EMBL" id="TQR20849.1"/>
    </source>
</evidence>
<evidence type="ECO:0000256" key="3">
    <source>
        <dbReference type="ARBA" id="ARBA00022723"/>
    </source>
</evidence>
<evidence type="ECO:0000256" key="9">
    <source>
        <dbReference type="HAMAP-Rule" id="MF_00097"/>
    </source>
</evidence>
<dbReference type="GO" id="GO:0004789">
    <property type="term" value="F:thiamine-phosphate diphosphorylase activity"/>
    <property type="evidence" value="ECO:0007669"/>
    <property type="project" value="UniProtKB-UniRule"/>
</dbReference>
<keyword evidence="5 9" id="KW-0784">Thiamine biosynthesis</keyword>
<organism evidence="13 14">
    <name type="scientific">Psychrobacillus vulpis</name>
    <dbReference type="NCBI Taxonomy" id="2325572"/>
    <lineage>
        <taxon>Bacteria</taxon>
        <taxon>Bacillati</taxon>
        <taxon>Bacillota</taxon>
        <taxon>Bacilli</taxon>
        <taxon>Bacillales</taxon>
        <taxon>Bacillaceae</taxon>
        <taxon>Psychrobacillus</taxon>
    </lineage>
</organism>
<dbReference type="HAMAP" id="MF_00097">
    <property type="entry name" value="TMP_synthase"/>
    <property type="match status" value="1"/>
</dbReference>
<gene>
    <name evidence="9" type="primary">thiE</name>
    <name evidence="13" type="ORF">FG384_04440</name>
</gene>
<keyword evidence="14" id="KW-1185">Reference proteome</keyword>
<feature type="binding site" evidence="9">
    <location>
        <position position="73"/>
    </location>
    <ligand>
        <name>4-amino-2-methyl-5-(diphosphooxymethyl)pyrimidine</name>
        <dbReference type="ChEBI" id="CHEBI:57841"/>
    </ligand>
</feature>
<dbReference type="SUPFAM" id="SSF51391">
    <property type="entry name" value="Thiamin phosphate synthase"/>
    <property type="match status" value="1"/>
</dbReference>
<feature type="domain" description="Thiamine phosphate synthase/TenI" evidence="12">
    <location>
        <begin position="8"/>
        <end position="192"/>
    </location>
</feature>
<dbReference type="InterPro" id="IPR013785">
    <property type="entry name" value="Aldolase_TIM"/>
</dbReference>
<dbReference type="PANTHER" id="PTHR20857">
    <property type="entry name" value="THIAMINE-PHOSPHATE PYROPHOSPHORYLASE"/>
    <property type="match status" value="1"/>
</dbReference>
<evidence type="ECO:0000256" key="5">
    <source>
        <dbReference type="ARBA" id="ARBA00022977"/>
    </source>
</evidence>
<dbReference type="GO" id="GO:0000287">
    <property type="term" value="F:magnesium ion binding"/>
    <property type="evidence" value="ECO:0007669"/>
    <property type="project" value="UniProtKB-UniRule"/>
</dbReference>
<feature type="binding site" evidence="9">
    <location>
        <begin position="189"/>
        <end position="190"/>
    </location>
    <ligand>
        <name>2-[(2R,5Z)-2-carboxy-4-methylthiazol-5(2H)-ylidene]ethyl phosphate</name>
        <dbReference type="ChEBI" id="CHEBI:62899"/>
    </ligand>
</feature>
<name>A0A544TTR6_9BACI</name>